<dbReference type="Proteomes" id="UP001454036">
    <property type="component" value="Unassembled WGS sequence"/>
</dbReference>
<dbReference type="PANTHER" id="PTHR31479">
    <property type="entry name" value="ALPHA/BETA-HYDROLASES SUPERFAMILY PROTEIN"/>
    <property type="match status" value="1"/>
</dbReference>
<reference evidence="1 2" key="1">
    <citation type="submission" date="2024-01" db="EMBL/GenBank/DDBJ databases">
        <title>The complete chloroplast genome sequence of Lithospermum erythrorhizon: insights into the phylogenetic relationship among Boraginaceae species and the maternal lineages of purple gromwells.</title>
        <authorList>
            <person name="Okada T."/>
            <person name="Watanabe K."/>
        </authorList>
    </citation>
    <scope>NUCLEOTIDE SEQUENCE [LARGE SCALE GENOMIC DNA]</scope>
</reference>
<dbReference type="PANTHER" id="PTHR31479:SF4">
    <property type="entry name" value="FUNGAL LIPASE-LIKE DOMAIN-CONTAINING PROTEIN"/>
    <property type="match status" value="1"/>
</dbReference>
<keyword evidence="1" id="KW-0378">Hydrolase</keyword>
<organism evidence="1 2">
    <name type="scientific">Lithospermum erythrorhizon</name>
    <name type="common">Purple gromwell</name>
    <name type="synonym">Lithospermum officinale var. erythrorhizon</name>
    <dbReference type="NCBI Taxonomy" id="34254"/>
    <lineage>
        <taxon>Eukaryota</taxon>
        <taxon>Viridiplantae</taxon>
        <taxon>Streptophyta</taxon>
        <taxon>Embryophyta</taxon>
        <taxon>Tracheophyta</taxon>
        <taxon>Spermatophyta</taxon>
        <taxon>Magnoliopsida</taxon>
        <taxon>eudicotyledons</taxon>
        <taxon>Gunneridae</taxon>
        <taxon>Pentapetalae</taxon>
        <taxon>asterids</taxon>
        <taxon>lamiids</taxon>
        <taxon>Boraginales</taxon>
        <taxon>Boraginaceae</taxon>
        <taxon>Boraginoideae</taxon>
        <taxon>Lithospermeae</taxon>
        <taxon>Lithospermum</taxon>
    </lineage>
</organism>
<accession>A0AAV3NRX6</accession>
<keyword evidence="2" id="KW-1185">Reference proteome</keyword>
<dbReference type="SUPFAM" id="SSF53474">
    <property type="entry name" value="alpha/beta-Hydrolases"/>
    <property type="match status" value="1"/>
</dbReference>
<sequence>MPSCMYGLHLGSIGCKIHQRIAAASLVQGAYNMESERHGNNKHGDEKAEAIGERLGFEISDRLYNAHPDDNNDNYNFEIIPPKYAIAFRGTCLDPETIGEDVLYDVEFIFHHLHKSARYASALDAVEDIISISGGPENVWSLGHSLGSLISLMVGRNMVIKNGFHVKTFLFNPPIVAYSNLKPLRYIYWFGRSILIAGATMLVHHLKSSREDIDEIFNKLNAWSPYLFVNKRDDISNGDISYFKQREKMNMIGLGGIENLATKNSAITLVGELVGKDRKPIHLIPSAYLTIAKGSFWHPLKAHGIKQWWQNMDHSTQNESYSYIIY</sequence>
<protein>
    <submittedName>
        <fullName evidence="1">Hydrolase</fullName>
    </submittedName>
</protein>
<gene>
    <name evidence="1" type="ORF">LIER_02727</name>
</gene>
<comment type="caution">
    <text evidence="1">The sequence shown here is derived from an EMBL/GenBank/DDBJ whole genome shotgun (WGS) entry which is preliminary data.</text>
</comment>
<dbReference type="AlphaFoldDB" id="A0AAV3NRX6"/>
<dbReference type="GO" id="GO:0016787">
    <property type="term" value="F:hydrolase activity"/>
    <property type="evidence" value="ECO:0007669"/>
    <property type="project" value="UniProtKB-KW"/>
</dbReference>
<dbReference type="InterPro" id="IPR029058">
    <property type="entry name" value="AB_hydrolase_fold"/>
</dbReference>
<evidence type="ECO:0000313" key="1">
    <source>
        <dbReference type="EMBL" id="GAA0141617.1"/>
    </source>
</evidence>
<proteinExistence type="predicted"/>
<evidence type="ECO:0000313" key="2">
    <source>
        <dbReference type="Proteomes" id="UP001454036"/>
    </source>
</evidence>
<name>A0AAV3NRX6_LITER</name>
<dbReference type="EMBL" id="BAABME010000305">
    <property type="protein sequence ID" value="GAA0141617.1"/>
    <property type="molecule type" value="Genomic_DNA"/>
</dbReference>